<evidence type="ECO:0000313" key="1">
    <source>
        <dbReference type="EMBL" id="ORZ14649.1"/>
    </source>
</evidence>
<dbReference type="Proteomes" id="UP000193560">
    <property type="component" value="Unassembled WGS sequence"/>
</dbReference>
<keyword evidence="2" id="KW-1185">Reference proteome</keyword>
<sequence length="403" mass="45407">MDSSIPPIPPSYYENFIESLAQIVSKLLTDKETETILTSILSFQERIKRLSSQNLKRLNVELDTTTHLAEAPTYVCKHEGKTCAQNCTRGFIKAYAVAFSVKYLIGIIPSLLTGKLFKTPSLLKRMAGSTFLSSYKGILCLMRRLRGKADDAGDRLNAFVAGAVAGLSLMIDPDRRRRQSIMMYLLTRCFQFSGGWLLGAWAKSRHARQQEPTTITTFQTDRQTETATSSDLCQVDQTWEDVLAKALERYAGVFVMMLSSSQLIFAFLFDSDTLTKSYQSFLLEHAGWKDDVGNMALPISHAVCDTIHRMTDNTDASVPFRIPTDTTSRDFVAEYISPSIATVIPKDIRHRYAICAIQHPLDPDCTISKFTLARGELRRALKLYVPLNVIMTLVFRYNKMKSE</sequence>
<dbReference type="PANTHER" id="PTHR12459:SF15">
    <property type="entry name" value="TRANSMEMBRANE PROTEIN 135"/>
    <property type="match status" value="1"/>
</dbReference>
<dbReference type="InterPro" id="IPR026749">
    <property type="entry name" value="Tmem135"/>
</dbReference>
<evidence type="ECO:0000313" key="2">
    <source>
        <dbReference type="Proteomes" id="UP000193560"/>
    </source>
</evidence>
<dbReference type="AlphaFoldDB" id="A0A1X2IDT6"/>
<reference evidence="1 2" key="1">
    <citation type="submission" date="2016-07" db="EMBL/GenBank/DDBJ databases">
        <title>Pervasive Adenine N6-methylation of Active Genes in Fungi.</title>
        <authorList>
            <consortium name="DOE Joint Genome Institute"/>
            <person name="Mondo S.J."/>
            <person name="Dannebaum R.O."/>
            <person name="Kuo R.C."/>
            <person name="Labutti K."/>
            <person name="Haridas S."/>
            <person name="Kuo A."/>
            <person name="Salamov A."/>
            <person name="Ahrendt S.R."/>
            <person name="Lipzen A."/>
            <person name="Sullivan W."/>
            <person name="Andreopoulos W.B."/>
            <person name="Clum A."/>
            <person name="Lindquist E."/>
            <person name="Daum C."/>
            <person name="Ramamoorthy G.K."/>
            <person name="Gryganskyi A."/>
            <person name="Culley D."/>
            <person name="Magnuson J.K."/>
            <person name="James T.Y."/>
            <person name="O'Malley M.A."/>
            <person name="Stajich J.E."/>
            <person name="Spatafora J.W."/>
            <person name="Visel A."/>
            <person name="Grigoriev I.V."/>
        </authorList>
    </citation>
    <scope>NUCLEOTIDE SEQUENCE [LARGE SCALE GENOMIC DNA]</scope>
    <source>
        <strain evidence="1 2">NRRL 1336</strain>
    </source>
</reference>
<dbReference type="OrthoDB" id="291792at2759"/>
<protein>
    <recommendedName>
        <fullName evidence="3">Transmembrane protein 135 N-terminal domain-containing protein</fullName>
    </recommendedName>
</protein>
<organism evidence="1 2">
    <name type="scientific">Absidia repens</name>
    <dbReference type="NCBI Taxonomy" id="90262"/>
    <lineage>
        <taxon>Eukaryota</taxon>
        <taxon>Fungi</taxon>
        <taxon>Fungi incertae sedis</taxon>
        <taxon>Mucoromycota</taxon>
        <taxon>Mucoromycotina</taxon>
        <taxon>Mucoromycetes</taxon>
        <taxon>Mucorales</taxon>
        <taxon>Cunninghamellaceae</taxon>
        <taxon>Absidia</taxon>
    </lineage>
</organism>
<dbReference type="EMBL" id="MCGE01000014">
    <property type="protein sequence ID" value="ORZ14649.1"/>
    <property type="molecule type" value="Genomic_DNA"/>
</dbReference>
<accession>A0A1X2IDT6</accession>
<comment type="caution">
    <text evidence="1">The sequence shown here is derived from an EMBL/GenBank/DDBJ whole genome shotgun (WGS) entry which is preliminary data.</text>
</comment>
<proteinExistence type="predicted"/>
<name>A0A1X2IDT6_9FUNG</name>
<dbReference type="PANTHER" id="PTHR12459">
    <property type="entry name" value="TRANSMEMBRANE PROTEIN 135-RELATED"/>
    <property type="match status" value="1"/>
</dbReference>
<gene>
    <name evidence="1" type="ORF">BCR42DRAFT_461344</name>
</gene>
<evidence type="ECO:0008006" key="3">
    <source>
        <dbReference type="Google" id="ProtNLM"/>
    </source>
</evidence>